<dbReference type="SUPFAM" id="SSF103473">
    <property type="entry name" value="MFS general substrate transporter"/>
    <property type="match status" value="1"/>
</dbReference>
<comment type="subcellular location">
    <subcellularLocation>
        <location evidence="1">Membrane</location>
        <topology evidence="1">Multi-pass membrane protein</topology>
    </subcellularLocation>
</comment>
<feature type="transmembrane region" description="Helical" evidence="5">
    <location>
        <begin position="331"/>
        <end position="357"/>
    </location>
</feature>
<feature type="transmembrane region" description="Helical" evidence="5">
    <location>
        <begin position="210"/>
        <end position="236"/>
    </location>
</feature>
<dbReference type="GO" id="GO:0005886">
    <property type="term" value="C:plasma membrane"/>
    <property type="evidence" value="ECO:0007669"/>
    <property type="project" value="TreeGrafter"/>
</dbReference>
<evidence type="ECO:0000313" key="7">
    <source>
        <dbReference type="EMBL" id="MPL63522.1"/>
    </source>
</evidence>
<evidence type="ECO:0000259" key="6">
    <source>
        <dbReference type="PROSITE" id="PS50850"/>
    </source>
</evidence>
<feature type="transmembrane region" description="Helical" evidence="5">
    <location>
        <begin position="363"/>
        <end position="384"/>
    </location>
</feature>
<name>A0A644TBF6_9ZZZZ</name>
<dbReference type="AlphaFoldDB" id="A0A644TBF6"/>
<protein>
    <submittedName>
        <fullName evidence="7">Fosmidomycin resistance protein</fullName>
    </submittedName>
</protein>
<reference evidence="7" key="1">
    <citation type="submission" date="2019-08" db="EMBL/GenBank/DDBJ databases">
        <authorList>
            <person name="Kucharzyk K."/>
            <person name="Murdoch R.W."/>
            <person name="Higgins S."/>
            <person name="Loffler F."/>
        </authorList>
    </citation>
    <scope>NUCLEOTIDE SEQUENCE</scope>
</reference>
<dbReference type="PROSITE" id="PS00216">
    <property type="entry name" value="SUGAR_TRANSPORT_1"/>
    <property type="match status" value="1"/>
</dbReference>
<accession>A0A644TBF6</accession>
<keyword evidence="4 5" id="KW-0472">Membrane</keyword>
<comment type="caution">
    <text evidence="7">The sequence shown here is derived from an EMBL/GenBank/DDBJ whole genome shotgun (WGS) entry which is preliminary data.</text>
</comment>
<dbReference type="PANTHER" id="PTHR43129">
    <property type="entry name" value="FOSMIDOMYCIN RESISTANCE PROTEIN"/>
    <property type="match status" value="1"/>
</dbReference>
<feature type="transmembrane region" description="Helical" evidence="5">
    <location>
        <begin position="97"/>
        <end position="114"/>
    </location>
</feature>
<dbReference type="PANTHER" id="PTHR43129:SF1">
    <property type="entry name" value="FOSMIDOMYCIN RESISTANCE PROTEIN"/>
    <property type="match status" value="1"/>
</dbReference>
<dbReference type="Pfam" id="PF07690">
    <property type="entry name" value="MFS_1"/>
    <property type="match status" value="1"/>
</dbReference>
<feature type="transmembrane region" description="Helical" evidence="5">
    <location>
        <begin position="248"/>
        <end position="271"/>
    </location>
</feature>
<feature type="domain" description="Major facilitator superfamily (MFS) profile" evidence="6">
    <location>
        <begin position="10"/>
        <end position="389"/>
    </location>
</feature>
<keyword evidence="3 5" id="KW-1133">Transmembrane helix</keyword>
<keyword evidence="2 5" id="KW-0812">Transmembrane</keyword>
<feature type="transmembrane region" description="Helical" evidence="5">
    <location>
        <begin position="169"/>
        <end position="189"/>
    </location>
</feature>
<evidence type="ECO:0000256" key="3">
    <source>
        <dbReference type="ARBA" id="ARBA00022989"/>
    </source>
</evidence>
<evidence type="ECO:0000256" key="1">
    <source>
        <dbReference type="ARBA" id="ARBA00004141"/>
    </source>
</evidence>
<feature type="transmembrane region" description="Helical" evidence="5">
    <location>
        <begin position="42"/>
        <end position="64"/>
    </location>
</feature>
<evidence type="ECO:0000256" key="2">
    <source>
        <dbReference type="ARBA" id="ARBA00022692"/>
    </source>
</evidence>
<dbReference type="InterPro" id="IPR020846">
    <property type="entry name" value="MFS_dom"/>
</dbReference>
<evidence type="ECO:0000256" key="5">
    <source>
        <dbReference type="SAM" id="Phobius"/>
    </source>
</evidence>
<dbReference type="Gene3D" id="1.20.1250.20">
    <property type="entry name" value="MFS general substrate transporter like domains"/>
    <property type="match status" value="2"/>
</dbReference>
<dbReference type="EMBL" id="VSSQ01000021">
    <property type="protein sequence ID" value="MPL63522.1"/>
    <property type="molecule type" value="Genomic_DNA"/>
</dbReference>
<evidence type="ECO:0000256" key="4">
    <source>
        <dbReference type="ARBA" id="ARBA00023136"/>
    </source>
</evidence>
<sequence>MLNLRFITKPLILLACGHLVTDLSQGALPALLPFLKAKFALSYVQVGFIVLLQNITSSVIQPIFGYLSDKISMPKLLPLGILVSGLGMSATGLVNSYYLMIATIIVGGLGVAAFHPQGSKSTHFVSSITTRGSSMGFFSVGGNLGLALGTILMSFLLSLSGGLNNTIYFALPAVIMALLFWLNMTYFMTTPQEKSATSPPDKSAQQSINFAFLSLLLAVIFVRSSIHTGLTTYIPLYYSEYLGGSPVYASYLLAAYLMTGVVGTFIGAALSDRYGRKTVIMFSMLGSLPFLILLPYTSGMATLIVLGAIGLILVSSFATTLVFAQEMMPGYIGIASGLTVGFSIGLGGLGATILGYIADNFGIANVFSILAVMPIVGAFMTTFLPGKTSTQVKSST</sequence>
<gene>
    <name evidence="7" type="primary">fsr_1</name>
    <name evidence="7" type="ORF">SDC9_09159</name>
</gene>
<feature type="transmembrane region" description="Helical" evidence="5">
    <location>
        <begin position="135"/>
        <end position="157"/>
    </location>
</feature>
<dbReference type="InterPro" id="IPR036259">
    <property type="entry name" value="MFS_trans_sf"/>
</dbReference>
<dbReference type="CDD" id="cd17478">
    <property type="entry name" value="MFS_FsR"/>
    <property type="match status" value="1"/>
</dbReference>
<dbReference type="GO" id="GO:0022857">
    <property type="term" value="F:transmembrane transporter activity"/>
    <property type="evidence" value="ECO:0007669"/>
    <property type="project" value="InterPro"/>
</dbReference>
<dbReference type="InterPro" id="IPR005829">
    <property type="entry name" value="Sugar_transporter_CS"/>
</dbReference>
<proteinExistence type="predicted"/>
<dbReference type="InterPro" id="IPR011701">
    <property type="entry name" value="MFS"/>
</dbReference>
<organism evidence="7">
    <name type="scientific">bioreactor metagenome</name>
    <dbReference type="NCBI Taxonomy" id="1076179"/>
    <lineage>
        <taxon>unclassified sequences</taxon>
        <taxon>metagenomes</taxon>
        <taxon>ecological metagenomes</taxon>
    </lineage>
</organism>
<dbReference type="PROSITE" id="PS50850">
    <property type="entry name" value="MFS"/>
    <property type="match status" value="1"/>
</dbReference>